<evidence type="ECO:0000313" key="3">
    <source>
        <dbReference type="Proteomes" id="UP001207654"/>
    </source>
</evidence>
<keyword evidence="3" id="KW-1185">Reference proteome</keyword>
<dbReference type="SUPFAM" id="SSF54427">
    <property type="entry name" value="NTF2-like"/>
    <property type="match status" value="1"/>
</dbReference>
<keyword evidence="1" id="KW-0472">Membrane</keyword>
<proteinExistence type="predicted"/>
<dbReference type="Proteomes" id="UP001207654">
    <property type="component" value="Unassembled WGS sequence"/>
</dbReference>
<evidence type="ECO:0000256" key="1">
    <source>
        <dbReference type="SAM" id="Phobius"/>
    </source>
</evidence>
<sequence length="237" mass="26297">MRSSEDWSRLGGVLIIVLASSAAMVVLVPRLLGVAAGPEAEIITFLKGTEREGLSMTLPGVEAPLESRKHHFARITVNVEPGGERAVAWATLDFDGQLGRTEISSLGVERVPFVLRGREWVPEDLAAPRLAAVVRALELRRRALEAGNREALAGLLAPGLESTTGGGEAELARVLELQRRRYRAERWLLRLERDEAVASEEWRLEGQLPSRPVDEKGQRRFSLIRNREEFLFSSSLM</sequence>
<dbReference type="InterPro" id="IPR032710">
    <property type="entry name" value="NTF2-like_dom_sf"/>
</dbReference>
<accession>A0ABT4AFV8</accession>
<organism evidence="2 3">
    <name type="scientific">Archangium lansingense</name>
    <dbReference type="NCBI Taxonomy" id="2995310"/>
    <lineage>
        <taxon>Bacteria</taxon>
        <taxon>Pseudomonadati</taxon>
        <taxon>Myxococcota</taxon>
        <taxon>Myxococcia</taxon>
        <taxon>Myxococcales</taxon>
        <taxon>Cystobacterineae</taxon>
        <taxon>Archangiaceae</taxon>
        <taxon>Archangium</taxon>
    </lineage>
</organism>
<dbReference type="EMBL" id="JAPNKA010000001">
    <property type="protein sequence ID" value="MCY1080567.1"/>
    <property type="molecule type" value="Genomic_DNA"/>
</dbReference>
<gene>
    <name evidence="2" type="ORF">OV287_39605</name>
</gene>
<comment type="caution">
    <text evidence="2">The sequence shown here is derived from an EMBL/GenBank/DDBJ whole genome shotgun (WGS) entry which is preliminary data.</text>
</comment>
<feature type="transmembrane region" description="Helical" evidence="1">
    <location>
        <begin position="12"/>
        <end position="32"/>
    </location>
</feature>
<reference evidence="2 3" key="1">
    <citation type="submission" date="2022-11" db="EMBL/GenBank/DDBJ databases">
        <title>Minimal conservation of predation-associated metabolite biosynthetic gene clusters underscores biosynthetic potential of Myxococcota including descriptions for ten novel species: Archangium lansinium sp. nov., Myxococcus landrumus sp. nov., Nannocystis bai.</title>
        <authorList>
            <person name="Ahearne A."/>
            <person name="Stevens C."/>
            <person name="Phillips K."/>
        </authorList>
    </citation>
    <scope>NUCLEOTIDE SEQUENCE [LARGE SCALE GENOMIC DNA]</scope>
    <source>
        <strain evidence="2 3">MIWBW</strain>
    </source>
</reference>
<keyword evidence="1" id="KW-1133">Transmembrane helix</keyword>
<keyword evidence="1" id="KW-0812">Transmembrane</keyword>
<evidence type="ECO:0000313" key="2">
    <source>
        <dbReference type="EMBL" id="MCY1080567.1"/>
    </source>
</evidence>
<dbReference type="RefSeq" id="WP_267539224.1">
    <property type="nucleotide sequence ID" value="NZ_JAPNKA010000001.1"/>
</dbReference>
<name>A0ABT4AFV8_9BACT</name>
<protein>
    <submittedName>
        <fullName evidence="2">Uncharacterized protein</fullName>
    </submittedName>
</protein>